<dbReference type="EMBL" id="KV429109">
    <property type="protein sequence ID" value="KZT65241.1"/>
    <property type="molecule type" value="Genomic_DNA"/>
</dbReference>
<evidence type="ECO:0000313" key="2">
    <source>
        <dbReference type="EMBL" id="KZT65241.1"/>
    </source>
</evidence>
<dbReference type="InterPro" id="IPR016181">
    <property type="entry name" value="Acyl_CoA_acyltransferase"/>
</dbReference>
<keyword evidence="2" id="KW-0012">Acyltransferase</keyword>
<keyword evidence="2" id="KW-0808">Transferase</keyword>
<feature type="domain" description="N-acetyltransferase" evidence="1">
    <location>
        <begin position="154"/>
        <end position="237"/>
    </location>
</feature>
<dbReference type="Proteomes" id="UP000076727">
    <property type="component" value="Unassembled WGS sequence"/>
</dbReference>
<dbReference type="OrthoDB" id="64477at2759"/>
<evidence type="ECO:0000313" key="3">
    <source>
        <dbReference type="Proteomes" id="UP000076727"/>
    </source>
</evidence>
<dbReference type="SUPFAM" id="SSF55729">
    <property type="entry name" value="Acyl-CoA N-acyltransferases (Nat)"/>
    <property type="match status" value="1"/>
</dbReference>
<gene>
    <name evidence="2" type="ORF">DAEQUDRAFT_536588</name>
</gene>
<organism evidence="2 3">
    <name type="scientific">Daedalea quercina L-15889</name>
    <dbReference type="NCBI Taxonomy" id="1314783"/>
    <lineage>
        <taxon>Eukaryota</taxon>
        <taxon>Fungi</taxon>
        <taxon>Dikarya</taxon>
        <taxon>Basidiomycota</taxon>
        <taxon>Agaricomycotina</taxon>
        <taxon>Agaricomycetes</taxon>
        <taxon>Polyporales</taxon>
        <taxon>Fomitopsis</taxon>
    </lineage>
</organism>
<reference evidence="2 3" key="1">
    <citation type="journal article" date="2016" name="Mol. Biol. Evol.">
        <title>Comparative Genomics of Early-Diverging Mushroom-Forming Fungi Provides Insights into the Origins of Lignocellulose Decay Capabilities.</title>
        <authorList>
            <person name="Nagy L.G."/>
            <person name="Riley R."/>
            <person name="Tritt A."/>
            <person name="Adam C."/>
            <person name="Daum C."/>
            <person name="Floudas D."/>
            <person name="Sun H."/>
            <person name="Yadav J.S."/>
            <person name="Pangilinan J."/>
            <person name="Larsson K.H."/>
            <person name="Matsuura K."/>
            <person name="Barry K."/>
            <person name="Labutti K."/>
            <person name="Kuo R."/>
            <person name="Ohm R.A."/>
            <person name="Bhattacharya S.S."/>
            <person name="Shirouzu T."/>
            <person name="Yoshinaga Y."/>
            <person name="Martin F.M."/>
            <person name="Grigoriev I.V."/>
            <person name="Hibbett D.S."/>
        </authorList>
    </citation>
    <scope>NUCLEOTIDE SEQUENCE [LARGE SCALE GENOMIC DNA]</scope>
    <source>
        <strain evidence="2 3">L-15889</strain>
    </source>
</reference>
<dbReference type="GO" id="GO:0016747">
    <property type="term" value="F:acyltransferase activity, transferring groups other than amino-acyl groups"/>
    <property type="evidence" value="ECO:0007669"/>
    <property type="project" value="InterPro"/>
</dbReference>
<name>A0A165M520_9APHY</name>
<dbReference type="AlphaFoldDB" id="A0A165M520"/>
<accession>A0A165M520</accession>
<proteinExistence type="predicted"/>
<keyword evidence="3" id="KW-1185">Reference proteome</keyword>
<dbReference type="InterPro" id="IPR000182">
    <property type="entry name" value="GNAT_dom"/>
</dbReference>
<sequence>MTLCPHADSHTFEKVPYSMASSDDRGTWQNEFTLETSLESAAINIEDVLLAWEELHPYSVEAVTTQHSVLFDFAASDQCIMFAAIQLKATMLVQETEEGEEEKQPNLLDEETWADAEDALRAPDTQPVHWPGWEIRNTWHAAMPSALQPSSPTEEKESGPMIYTIGVLYFYRTEMASEYNIALSFLPRWRNHGHATPVLTAALEYAFNNLWAHRVQALIMEGPTGDVARTVFTSLGFTFEGTRRRAIMAPAVGGGYRDVISMAMLDTEWHVRTKGAHSPRGVWDEMFVRHHREQEELLQWERRRNLRRTASMETIREGDVELAFTSGMSSQTWAPQNRVLTWTAQ</sequence>
<dbReference type="Pfam" id="PF13302">
    <property type="entry name" value="Acetyltransf_3"/>
    <property type="match status" value="1"/>
</dbReference>
<dbReference type="Gene3D" id="3.40.630.30">
    <property type="match status" value="1"/>
</dbReference>
<protein>
    <submittedName>
        <fullName evidence="2">Acyl-CoA N-acyltransferase</fullName>
    </submittedName>
</protein>
<evidence type="ECO:0000259" key="1">
    <source>
        <dbReference type="Pfam" id="PF13302"/>
    </source>
</evidence>